<evidence type="ECO:0000313" key="2">
    <source>
        <dbReference type="Proteomes" id="UP000187203"/>
    </source>
</evidence>
<sequence length="121" mass="13344">MLRNRCKGGLQIFKARGSAVCAGVCVGGCGSVCLPESAMVLALVVRDAYVATEMASGVCLKLTDGCHLMAFLAECVKSYAERFKRSMYAGFGIRERWHKLSKGETYEVDTIPFHKQERKRS</sequence>
<protein>
    <submittedName>
        <fullName evidence="1">Beta glucosidase 13</fullName>
    </submittedName>
</protein>
<organism evidence="1 2">
    <name type="scientific">Corchorus olitorius</name>
    <dbReference type="NCBI Taxonomy" id="93759"/>
    <lineage>
        <taxon>Eukaryota</taxon>
        <taxon>Viridiplantae</taxon>
        <taxon>Streptophyta</taxon>
        <taxon>Embryophyta</taxon>
        <taxon>Tracheophyta</taxon>
        <taxon>Spermatophyta</taxon>
        <taxon>Magnoliopsida</taxon>
        <taxon>eudicotyledons</taxon>
        <taxon>Gunneridae</taxon>
        <taxon>Pentapetalae</taxon>
        <taxon>rosids</taxon>
        <taxon>malvids</taxon>
        <taxon>Malvales</taxon>
        <taxon>Malvaceae</taxon>
        <taxon>Grewioideae</taxon>
        <taxon>Apeibeae</taxon>
        <taxon>Corchorus</taxon>
    </lineage>
</organism>
<accession>A0A1R3I2Y1</accession>
<reference evidence="2" key="1">
    <citation type="submission" date="2013-09" db="EMBL/GenBank/DDBJ databases">
        <title>Corchorus olitorius genome sequencing.</title>
        <authorList>
            <person name="Alam M."/>
            <person name="Haque M.S."/>
            <person name="Islam M.S."/>
            <person name="Emdad E.M."/>
            <person name="Islam M.M."/>
            <person name="Ahmed B."/>
            <person name="Halim A."/>
            <person name="Hossen Q.M.M."/>
            <person name="Hossain M.Z."/>
            <person name="Ahmed R."/>
            <person name="Khan M.M."/>
            <person name="Islam R."/>
            <person name="Rashid M.M."/>
            <person name="Khan S.A."/>
            <person name="Rahman M.S."/>
            <person name="Alam M."/>
            <person name="Yahiya A.S."/>
            <person name="Khan M.S."/>
            <person name="Azam M.S."/>
            <person name="Haque T."/>
            <person name="Lashkar M.Z.H."/>
            <person name="Akhand A.I."/>
            <person name="Morshed G."/>
            <person name="Roy S."/>
            <person name="Uddin K.S."/>
            <person name="Rabeya T."/>
            <person name="Hossain A.S."/>
            <person name="Chowdhury A."/>
            <person name="Snigdha A.R."/>
            <person name="Mortoza M.S."/>
            <person name="Matin S.A."/>
            <person name="Hoque S.M.E."/>
            <person name="Islam M.K."/>
            <person name="Roy D.K."/>
            <person name="Haider R."/>
            <person name="Moosa M.M."/>
            <person name="Elias S.M."/>
            <person name="Hasan A.M."/>
            <person name="Jahan S."/>
            <person name="Shafiuddin M."/>
            <person name="Mahmood N."/>
            <person name="Shommy N.S."/>
        </authorList>
    </citation>
    <scope>NUCLEOTIDE SEQUENCE [LARGE SCALE GENOMIC DNA]</scope>
    <source>
        <strain evidence="2">cv. O-4</strain>
    </source>
</reference>
<keyword evidence="2" id="KW-1185">Reference proteome</keyword>
<dbReference type="EMBL" id="AWUE01019036">
    <property type="protein sequence ID" value="OMO76947.1"/>
    <property type="molecule type" value="Genomic_DNA"/>
</dbReference>
<gene>
    <name evidence="1" type="ORF">COLO4_25427</name>
</gene>
<dbReference type="Proteomes" id="UP000187203">
    <property type="component" value="Unassembled WGS sequence"/>
</dbReference>
<evidence type="ECO:0000313" key="1">
    <source>
        <dbReference type="EMBL" id="OMO76947.1"/>
    </source>
</evidence>
<dbReference type="AlphaFoldDB" id="A0A1R3I2Y1"/>
<name>A0A1R3I2Y1_9ROSI</name>
<proteinExistence type="predicted"/>
<comment type="caution">
    <text evidence="1">The sequence shown here is derived from an EMBL/GenBank/DDBJ whole genome shotgun (WGS) entry which is preliminary data.</text>
</comment>